<dbReference type="SUPFAM" id="SSF81301">
    <property type="entry name" value="Nucleotidyltransferase"/>
    <property type="match status" value="1"/>
</dbReference>
<keyword evidence="7" id="KW-0067">ATP-binding</keyword>
<dbReference type="Pfam" id="PF01909">
    <property type="entry name" value="NTP_transf_2"/>
    <property type="match status" value="1"/>
</dbReference>
<protein>
    <recommendedName>
        <fullName evidence="10">Polymerase nucleotidyl transferase domain-containing protein</fullName>
    </recommendedName>
</protein>
<evidence type="ECO:0000313" key="11">
    <source>
        <dbReference type="EMBL" id="GGJ94167.1"/>
    </source>
</evidence>
<name>A0A917PVW7_9MICO</name>
<comment type="similarity">
    <text evidence="9">Belongs to the MntA antitoxin family.</text>
</comment>
<dbReference type="Gene3D" id="3.30.460.10">
    <property type="entry name" value="Beta Polymerase, domain 2"/>
    <property type="match status" value="1"/>
</dbReference>
<proteinExistence type="inferred from homology"/>
<keyword evidence="2" id="KW-1277">Toxin-antitoxin system</keyword>
<dbReference type="AlphaFoldDB" id="A0A917PVW7"/>
<evidence type="ECO:0000259" key="10">
    <source>
        <dbReference type="Pfam" id="PF01909"/>
    </source>
</evidence>
<dbReference type="GO" id="GO:0005524">
    <property type="term" value="F:ATP binding"/>
    <property type="evidence" value="ECO:0007669"/>
    <property type="project" value="UniProtKB-KW"/>
</dbReference>
<dbReference type="EMBL" id="BMMD01000039">
    <property type="protein sequence ID" value="GGJ94167.1"/>
    <property type="molecule type" value="Genomic_DNA"/>
</dbReference>
<evidence type="ECO:0000256" key="3">
    <source>
        <dbReference type="ARBA" id="ARBA00022679"/>
    </source>
</evidence>
<reference evidence="11" key="2">
    <citation type="submission" date="2020-09" db="EMBL/GenBank/DDBJ databases">
        <authorList>
            <person name="Sun Q."/>
            <person name="Zhou Y."/>
        </authorList>
    </citation>
    <scope>NUCLEOTIDE SEQUENCE</scope>
    <source>
        <strain evidence="11">CGMCC 1.8984</strain>
    </source>
</reference>
<dbReference type="InterPro" id="IPR052038">
    <property type="entry name" value="Type-VII_TA_antitoxin"/>
</dbReference>
<keyword evidence="3" id="KW-0808">Transferase</keyword>
<evidence type="ECO:0000256" key="6">
    <source>
        <dbReference type="ARBA" id="ARBA00022741"/>
    </source>
</evidence>
<feature type="domain" description="Polymerase nucleotidyl transferase" evidence="10">
    <location>
        <begin position="93"/>
        <end position="164"/>
    </location>
</feature>
<dbReference type="PANTHER" id="PTHR33571:SF12">
    <property type="entry name" value="BSL3053 PROTEIN"/>
    <property type="match status" value="1"/>
</dbReference>
<dbReference type="InterPro" id="IPR002934">
    <property type="entry name" value="Polymerase_NTP_transf_dom"/>
</dbReference>
<dbReference type="Proteomes" id="UP000636956">
    <property type="component" value="Unassembled WGS sequence"/>
</dbReference>
<gene>
    <name evidence="11" type="ORF">GCM10011372_35610</name>
</gene>
<reference evidence="11" key="1">
    <citation type="journal article" date="2014" name="Int. J. Syst. Evol. Microbiol.">
        <title>Complete genome sequence of Corynebacterium casei LMG S-19264T (=DSM 44701T), isolated from a smear-ripened cheese.</title>
        <authorList>
            <consortium name="US DOE Joint Genome Institute (JGI-PGF)"/>
            <person name="Walter F."/>
            <person name="Albersmeier A."/>
            <person name="Kalinowski J."/>
            <person name="Ruckert C."/>
        </authorList>
    </citation>
    <scope>NUCLEOTIDE SEQUENCE</scope>
    <source>
        <strain evidence="11">CGMCC 1.8984</strain>
    </source>
</reference>
<dbReference type="GO" id="GO:0046872">
    <property type="term" value="F:metal ion binding"/>
    <property type="evidence" value="ECO:0007669"/>
    <property type="project" value="UniProtKB-KW"/>
</dbReference>
<dbReference type="GO" id="GO:0016779">
    <property type="term" value="F:nucleotidyltransferase activity"/>
    <property type="evidence" value="ECO:0007669"/>
    <property type="project" value="UniProtKB-KW"/>
</dbReference>
<sequence length="166" mass="17424">MATFTPIKIDPATDRLVSDAAHLLGRTKKDIVTAAVREFIDSHHAELSAGVTATAERLSGGHAAPRRPGVRPLRARLNANREDLLAALGDLGATNVRVFGSVARGDESATSDIDLLVDVGDGVGMFGLGQMRSAAERILDAPVDVVPASSLKPDVVDTVLREARPV</sequence>
<keyword evidence="12" id="KW-1185">Reference proteome</keyword>
<dbReference type="CDD" id="cd05403">
    <property type="entry name" value="NT_KNTase_like"/>
    <property type="match status" value="1"/>
</dbReference>
<evidence type="ECO:0000256" key="5">
    <source>
        <dbReference type="ARBA" id="ARBA00022723"/>
    </source>
</evidence>
<comment type="cofactor">
    <cofactor evidence="1">
        <name>Mg(2+)</name>
        <dbReference type="ChEBI" id="CHEBI:18420"/>
    </cofactor>
</comment>
<comment type="caution">
    <text evidence="11">The sequence shown here is derived from an EMBL/GenBank/DDBJ whole genome shotgun (WGS) entry which is preliminary data.</text>
</comment>
<organism evidence="11 12">
    <name type="scientific">Agromyces bauzanensis</name>
    <dbReference type="NCBI Taxonomy" id="1308924"/>
    <lineage>
        <taxon>Bacteria</taxon>
        <taxon>Bacillati</taxon>
        <taxon>Actinomycetota</taxon>
        <taxon>Actinomycetes</taxon>
        <taxon>Micrococcales</taxon>
        <taxon>Microbacteriaceae</taxon>
        <taxon>Agromyces</taxon>
    </lineage>
</organism>
<evidence type="ECO:0000256" key="4">
    <source>
        <dbReference type="ARBA" id="ARBA00022695"/>
    </source>
</evidence>
<evidence type="ECO:0000256" key="9">
    <source>
        <dbReference type="ARBA" id="ARBA00038276"/>
    </source>
</evidence>
<evidence type="ECO:0000256" key="7">
    <source>
        <dbReference type="ARBA" id="ARBA00022840"/>
    </source>
</evidence>
<keyword evidence="4" id="KW-0548">Nucleotidyltransferase</keyword>
<accession>A0A917PVW7</accession>
<evidence type="ECO:0000256" key="1">
    <source>
        <dbReference type="ARBA" id="ARBA00001946"/>
    </source>
</evidence>
<dbReference type="PANTHER" id="PTHR33571">
    <property type="entry name" value="SSL8005 PROTEIN"/>
    <property type="match status" value="1"/>
</dbReference>
<evidence type="ECO:0000313" key="12">
    <source>
        <dbReference type="Proteomes" id="UP000636956"/>
    </source>
</evidence>
<keyword evidence="8" id="KW-0460">Magnesium</keyword>
<keyword evidence="5" id="KW-0479">Metal-binding</keyword>
<keyword evidence="6" id="KW-0547">Nucleotide-binding</keyword>
<evidence type="ECO:0000256" key="8">
    <source>
        <dbReference type="ARBA" id="ARBA00022842"/>
    </source>
</evidence>
<evidence type="ECO:0000256" key="2">
    <source>
        <dbReference type="ARBA" id="ARBA00022649"/>
    </source>
</evidence>
<dbReference type="InterPro" id="IPR043519">
    <property type="entry name" value="NT_sf"/>
</dbReference>
<dbReference type="RefSeq" id="WP_229662480.1">
    <property type="nucleotide sequence ID" value="NZ_BAABFW010000022.1"/>
</dbReference>